<feature type="region of interest" description="Disordered" evidence="1">
    <location>
        <begin position="516"/>
        <end position="614"/>
    </location>
</feature>
<dbReference type="PANTHER" id="PTHR38887:SF1">
    <property type="entry name" value="RAS MODIFICATION PROTEIN ERF4"/>
    <property type="match status" value="1"/>
</dbReference>
<gene>
    <name evidence="3" type="ORF">Ptr86124_012485</name>
</gene>
<dbReference type="InterPro" id="IPR053221">
    <property type="entry name" value="Burnettramic_acid_biosynth"/>
</dbReference>
<evidence type="ECO:0000256" key="2">
    <source>
        <dbReference type="SAM" id="Phobius"/>
    </source>
</evidence>
<feature type="region of interest" description="Disordered" evidence="1">
    <location>
        <begin position="136"/>
        <end position="155"/>
    </location>
</feature>
<dbReference type="Proteomes" id="UP000249757">
    <property type="component" value="Unassembled WGS sequence"/>
</dbReference>
<feature type="compositionally biased region" description="Basic and acidic residues" evidence="1">
    <location>
        <begin position="68"/>
        <end position="78"/>
    </location>
</feature>
<feature type="region of interest" description="Disordered" evidence="1">
    <location>
        <begin position="348"/>
        <end position="367"/>
    </location>
</feature>
<accession>A0A922N2K0</accession>
<keyword evidence="2" id="KW-0472">Membrane</keyword>
<feature type="region of interest" description="Disordered" evidence="1">
    <location>
        <begin position="670"/>
        <end position="757"/>
    </location>
</feature>
<sequence>MAGPPSYPANTNFNAHHPSPPSTSSHSNIPFTPSATSVADSSDNELELTPVHSPGGPQYDDLPPSYDEAQHQAVHDTRNGIAPIDPNQIEAHRITSNEGPDEAEVWEYRVKGEQTDPASEREQAPDYANYRNDKATSVPVQQHGASSSSSSSSGSDLAAVMLSQALEFTRSEPNADAQYAPHLNRPIAIPENREPGQSSNEHKQFLCAYAEVLRGHSVRPAEFADFLYGLNVLATATNATAQDLLDDFSDKGAPSRIVQDYIRGANEAFFAPRGLTVSFRSEPVLLDSLPIPAGRRAAILADFLEVTRGAEWRAKQLYPWIEALHANVDGITTPSERVLRLHETGVRYASQRTQSDPPSHNDDDDYPVEKLHIYHSEEDEDPPHSIPGPSEETRHGSGHRGRDHHHHHPRGQQGGHWSPFGMPGHGPFGAPGRGPFGPPGNGSFGPGRGPFGRRGRGYAGCRGPAGPFQQTDPWRGNEWAEVGKELGKIGEQFGKSMGNWGIEFGKRANSWGLDVGKMASGSGSQQRGAPGPAYEQVHDDLPPSYDSPPGQQSGVFHGDRKVDPDSSTSTAEKGKSKEKDLAMDDDSDTSSISSDTSDSSDSDSDSDSDIPDTDAIFATRLRTINAEATAATRKGKKSASEISRERALAIEKAETEKENTDLKIASRISKRAATRDLKQRRRELKRQHKQKKRELRAVHDRKGKGKARKSREWKEAKKEFKEKKKELKRERMAVRRQWREATPQNSPSSMTTINPKKEFVQIDELDIGLERSQITSQGQIELPERRSTSSSSDFDGVQPDTQSSTHQLLNKVKRKKRHATIKIREALHIAKPADDAKKLEPEALVLADTAAVGESNSRLDDKSTAPEKHGVKDVLRYPIDTVKKMGWSRGNQELADNIAVSEMPHGQEVDLVQAATTASQAQTEEGKQQAKETLSEMLRQRQNTYVRWSLDRHVTKLRVLPRNTIKLKPRSDFTTTDSQGTTTIDWKNYTTHLLDYYAHQYGGQYIGSSSSPPIPSKETIMPNLERLIVATSPFQEFLMTTRRVYLWQHPRETAKYLVIYSTLWYLDLLLPGVLSAILYLVAQRRWHTQTMHDLRDDIQHRENTHRTALSLTEFIEKRGNTNWAHDLLQEIGPWLMIQLADLANFFETVRNFYEWRKPLRTFSVLVMLALGILATVLVPLGVLVKTATAMGGVAFFGLFPVGVNFQEYRLLVSPVKRLLWNVPTHAEWAVRFVQAEGVRVLVDWEQEQRRCEQDEQKESATSTKPDTRDFASYPAHFQKTAGCLIISAMGIRFQTTHSPHVVLFALPYDKLCNLEKQNRHVEKVAKILKAYEKDLRLVDEEGREWVVQGMEKRDEVFSQIVGFSRKEWQVVW</sequence>
<evidence type="ECO:0000256" key="1">
    <source>
        <dbReference type="SAM" id="MobiDB-lite"/>
    </source>
</evidence>
<feature type="region of interest" description="Disordered" evidence="1">
    <location>
        <begin position="1"/>
        <end position="105"/>
    </location>
</feature>
<dbReference type="EMBL" id="NRDI02000025">
    <property type="protein sequence ID" value="KAI1508533.1"/>
    <property type="molecule type" value="Genomic_DNA"/>
</dbReference>
<protein>
    <submittedName>
        <fullName evidence="3">Uncharacterized protein</fullName>
    </submittedName>
</protein>
<feature type="compositionally biased region" description="Basic and acidic residues" evidence="1">
    <location>
        <begin position="572"/>
        <end position="582"/>
    </location>
</feature>
<feature type="compositionally biased region" description="Polar residues" evidence="1">
    <location>
        <begin position="788"/>
        <end position="808"/>
    </location>
</feature>
<feature type="compositionally biased region" description="Basic residues" evidence="1">
    <location>
        <begin position="396"/>
        <end position="410"/>
    </location>
</feature>
<feature type="transmembrane region" description="Helical" evidence="2">
    <location>
        <begin position="1063"/>
        <end position="1082"/>
    </location>
</feature>
<dbReference type="PANTHER" id="PTHR38887">
    <property type="entry name" value="CHROMOSOME 21, WHOLE GENOME SHOTGUN SEQUENCE"/>
    <property type="match status" value="1"/>
</dbReference>
<feature type="compositionally biased region" description="Polar residues" evidence="1">
    <location>
        <begin position="742"/>
        <end position="754"/>
    </location>
</feature>
<reference evidence="4" key="1">
    <citation type="journal article" date="2022" name="Microb. Genom.">
        <title>A global pangenome for the wheat fungal pathogen Pyrenophora tritici-repentis and prediction of effector protein structural homology.</title>
        <authorList>
            <person name="Moolhuijzen P.M."/>
            <person name="See P.T."/>
            <person name="Shi G."/>
            <person name="Powell H.R."/>
            <person name="Cockram J."/>
            <person name="Jorgensen L.N."/>
            <person name="Benslimane H."/>
            <person name="Strelkov S.E."/>
            <person name="Turner J."/>
            <person name="Liu Z."/>
            <person name="Moffat C.S."/>
        </authorList>
    </citation>
    <scope>NUCLEOTIDE SEQUENCE [LARGE SCALE GENOMIC DNA]</scope>
</reference>
<name>A0A922N2K0_9PLEO</name>
<evidence type="ECO:0000313" key="3">
    <source>
        <dbReference type="EMBL" id="KAI1508533.1"/>
    </source>
</evidence>
<feature type="transmembrane region" description="Helical" evidence="2">
    <location>
        <begin position="1162"/>
        <end position="1183"/>
    </location>
</feature>
<feature type="compositionally biased region" description="Gly residues" evidence="1">
    <location>
        <begin position="423"/>
        <end position="450"/>
    </location>
</feature>
<feature type="compositionally biased region" description="Basic and acidic residues" evidence="1">
    <location>
        <begin position="710"/>
        <end position="739"/>
    </location>
</feature>
<organism evidence="3 4">
    <name type="scientific">Pyrenophora tritici-repentis</name>
    <dbReference type="NCBI Taxonomy" id="45151"/>
    <lineage>
        <taxon>Eukaryota</taxon>
        <taxon>Fungi</taxon>
        <taxon>Dikarya</taxon>
        <taxon>Ascomycota</taxon>
        <taxon>Pezizomycotina</taxon>
        <taxon>Dothideomycetes</taxon>
        <taxon>Pleosporomycetidae</taxon>
        <taxon>Pleosporales</taxon>
        <taxon>Pleosporineae</taxon>
        <taxon>Pleosporaceae</taxon>
        <taxon>Pyrenophora</taxon>
    </lineage>
</organism>
<proteinExistence type="predicted"/>
<feature type="region of interest" description="Disordered" evidence="1">
    <location>
        <begin position="773"/>
        <end position="815"/>
    </location>
</feature>
<feature type="compositionally biased region" description="Basic residues" evidence="1">
    <location>
        <begin position="670"/>
        <end position="694"/>
    </location>
</feature>
<keyword evidence="2" id="KW-1133">Transmembrane helix</keyword>
<evidence type="ECO:0000313" key="4">
    <source>
        <dbReference type="Proteomes" id="UP000249757"/>
    </source>
</evidence>
<keyword evidence="2" id="KW-0812">Transmembrane</keyword>
<keyword evidence="4" id="KW-1185">Reference proteome</keyword>
<feature type="compositionally biased region" description="Acidic residues" evidence="1">
    <location>
        <begin position="598"/>
        <end position="612"/>
    </location>
</feature>
<feature type="compositionally biased region" description="Polar residues" evidence="1">
    <location>
        <begin position="28"/>
        <end position="41"/>
    </location>
</feature>
<feature type="region of interest" description="Disordered" evidence="1">
    <location>
        <begin position="377"/>
        <end position="455"/>
    </location>
</feature>
<feature type="compositionally biased region" description="Low complexity" evidence="1">
    <location>
        <begin position="146"/>
        <end position="155"/>
    </location>
</feature>
<comment type="caution">
    <text evidence="3">The sequence shown here is derived from an EMBL/GenBank/DDBJ whole genome shotgun (WGS) entry which is preliminary data.</text>
</comment>